<dbReference type="EMBL" id="CAMGYJ010000007">
    <property type="protein sequence ID" value="CAI0450352.1"/>
    <property type="molecule type" value="Genomic_DNA"/>
</dbReference>
<organism evidence="1 2">
    <name type="scientific">Linum tenue</name>
    <dbReference type="NCBI Taxonomy" id="586396"/>
    <lineage>
        <taxon>Eukaryota</taxon>
        <taxon>Viridiplantae</taxon>
        <taxon>Streptophyta</taxon>
        <taxon>Embryophyta</taxon>
        <taxon>Tracheophyta</taxon>
        <taxon>Spermatophyta</taxon>
        <taxon>Magnoliopsida</taxon>
        <taxon>eudicotyledons</taxon>
        <taxon>Gunneridae</taxon>
        <taxon>Pentapetalae</taxon>
        <taxon>rosids</taxon>
        <taxon>fabids</taxon>
        <taxon>Malpighiales</taxon>
        <taxon>Linaceae</taxon>
        <taxon>Linum</taxon>
    </lineage>
</organism>
<evidence type="ECO:0000313" key="1">
    <source>
        <dbReference type="EMBL" id="CAI0450352.1"/>
    </source>
</evidence>
<evidence type="ECO:0000313" key="2">
    <source>
        <dbReference type="Proteomes" id="UP001154282"/>
    </source>
</evidence>
<proteinExistence type="predicted"/>
<gene>
    <name evidence="1" type="ORF">LITE_LOCUS30484</name>
</gene>
<dbReference type="Proteomes" id="UP001154282">
    <property type="component" value="Unassembled WGS sequence"/>
</dbReference>
<name>A0AAV0MVC1_9ROSI</name>
<dbReference type="AlphaFoldDB" id="A0AAV0MVC1"/>
<accession>A0AAV0MVC1</accession>
<reference evidence="1" key="1">
    <citation type="submission" date="2022-08" db="EMBL/GenBank/DDBJ databases">
        <authorList>
            <person name="Gutierrez-Valencia J."/>
        </authorList>
    </citation>
    <scope>NUCLEOTIDE SEQUENCE</scope>
</reference>
<comment type="caution">
    <text evidence="1">The sequence shown here is derived from an EMBL/GenBank/DDBJ whole genome shotgun (WGS) entry which is preliminary data.</text>
</comment>
<protein>
    <submittedName>
        <fullName evidence="1">Uncharacterized protein</fullName>
    </submittedName>
</protein>
<keyword evidence="2" id="KW-1185">Reference proteome</keyword>
<sequence length="82" mass="9004">MFEQRKAKIGDGDSAYRKYRGQPGIRVSNVECGVVYCFLRLSSCNAMIAKFTGYGSFHCEQSVSGIALSLLLCAMIAKSQEL</sequence>